<dbReference type="Pfam" id="PF20841">
    <property type="entry name" value="NtrZ"/>
    <property type="match status" value="1"/>
</dbReference>
<evidence type="ECO:0000256" key="1">
    <source>
        <dbReference type="SAM" id="MobiDB-lite"/>
    </source>
</evidence>
<feature type="compositionally biased region" description="Polar residues" evidence="1">
    <location>
        <begin position="41"/>
        <end position="57"/>
    </location>
</feature>
<comment type="caution">
    <text evidence="3">The sequence shown here is derived from an EMBL/GenBank/DDBJ whole genome shotgun (WGS) entry which is preliminary data.</text>
</comment>
<dbReference type="Proteomes" id="UP000548978">
    <property type="component" value="Unassembled WGS sequence"/>
</dbReference>
<gene>
    <name evidence="3" type="ORF">FHS65_001182</name>
</gene>
<evidence type="ECO:0000313" key="4">
    <source>
        <dbReference type="Proteomes" id="UP000548978"/>
    </source>
</evidence>
<sequence length="148" mass="15880">MRQTRTGQVKAQRARTGVTLSLSLALVLGGAALTLTPATAEAQTRPTPRAQTPSVSLSDADRAARTGQRRGLRVNESGRWGLDFNLSPPVGREAEWGDVEAGAYYRVNPSLRVGASAGLAVADPDPARVRESDARAQPRVRLESIFRF</sequence>
<evidence type="ECO:0000313" key="3">
    <source>
        <dbReference type="EMBL" id="MBB5660437.1"/>
    </source>
</evidence>
<feature type="region of interest" description="Disordered" evidence="1">
    <location>
        <begin position="39"/>
        <end position="72"/>
    </location>
</feature>
<keyword evidence="2" id="KW-0732">Signal</keyword>
<proteinExistence type="predicted"/>
<dbReference type="InterPro" id="IPR048887">
    <property type="entry name" value="NtrZ-like"/>
</dbReference>
<dbReference type="EMBL" id="JACIJB010000003">
    <property type="protein sequence ID" value="MBB5660437.1"/>
    <property type="molecule type" value="Genomic_DNA"/>
</dbReference>
<evidence type="ECO:0000256" key="2">
    <source>
        <dbReference type="SAM" id="SignalP"/>
    </source>
</evidence>
<feature type="signal peptide" evidence="2">
    <location>
        <begin position="1"/>
        <end position="42"/>
    </location>
</feature>
<feature type="chain" id="PRO_5031322825" evidence="2">
    <location>
        <begin position="43"/>
        <end position="148"/>
    </location>
</feature>
<dbReference type="RefSeq" id="WP_221403366.1">
    <property type="nucleotide sequence ID" value="NZ_JACIJB010000003.1"/>
</dbReference>
<organism evidence="3 4">
    <name type="scientific">Brevundimonas halotolerans</name>
    <dbReference type="NCBI Taxonomy" id="69670"/>
    <lineage>
        <taxon>Bacteria</taxon>
        <taxon>Pseudomonadati</taxon>
        <taxon>Pseudomonadota</taxon>
        <taxon>Alphaproteobacteria</taxon>
        <taxon>Caulobacterales</taxon>
        <taxon>Caulobacteraceae</taxon>
        <taxon>Brevundimonas</taxon>
    </lineage>
</organism>
<name>A0A7W9A3D2_9CAUL</name>
<dbReference type="AlphaFoldDB" id="A0A7W9A3D2"/>
<accession>A0A7W9A3D2</accession>
<reference evidence="3 4" key="1">
    <citation type="submission" date="2020-08" db="EMBL/GenBank/DDBJ databases">
        <title>Genomic Encyclopedia of Type Strains, Phase IV (KMG-IV): sequencing the most valuable type-strain genomes for metagenomic binning, comparative biology and taxonomic classification.</title>
        <authorList>
            <person name="Goeker M."/>
        </authorList>
    </citation>
    <scope>NUCLEOTIDE SEQUENCE [LARGE SCALE GENOMIC DNA]</scope>
    <source>
        <strain evidence="3 4">DSM 24448</strain>
    </source>
</reference>
<keyword evidence="4" id="KW-1185">Reference proteome</keyword>
<protein>
    <submittedName>
        <fullName evidence="3">Uncharacterized protein</fullName>
    </submittedName>
</protein>